<dbReference type="Proteomes" id="UP000712600">
    <property type="component" value="Unassembled WGS sequence"/>
</dbReference>
<dbReference type="AlphaFoldDB" id="A0A8S9SEC8"/>
<organism evidence="1 2">
    <name type="scientific">Brassica cretica</name>
    <name type="common">Mustard</name>
    <dbReference type="NCBI Taxonomy" id="69181"/>
    <lineage>
        <taxon>Eukaryota</taxon>
        <taxon>Viridiplantae</taxon>
        <taxon>Streptophyta</taxon>
        <taxon>Embryophyta</taxon>
        <taxon>Tracheophyta</taxon>
        <taxon>Spermatophyta</taxon>
        <taxon>Magnoliopsida</taxon>
        <taxon>eudicotyledons</taxon>
        <taxon>Gunneridae</taxon>
        <taxon>Pentapetalae</taxon>
        <taxon>rosids</taxon>
        <taxon>malvids</taxon>
        <taxon>Brassicales</taxon>
        <taxon>Brassicaceae</taxon>
        <taxon>Brassiceae</taxon>
        <taxon>Brassica</taxon>
    </lineage>
</organism>
<gene>
    <name evidence="1" type="ORF">F2Q69_00032797</name>
</gene>
<name>A0A8S9SEC8_BRACR</name>
<accession>A0A8S9SEC8</accession>
<proteinExistence type="predicted"/>
<reference evidence="1" key="1">
    <citation type="submission" date="2019-12" db="EMBL/GenBank/DDBJ databases">
        <title>Genome sequencing and annotation of Brassica cretica.</title>
        <authorList>
            <person name="Studholme D.J."/>
            <person name="Sarris P."/>
        </authorList>
    </citation>
    <scope>NUCLEOTIDE SEQUENCE</scope>
    <source>
        <strain evidence="1">PFS-109/04</strain>
        <tissue evidence="1">Leaf</tissue>
    </source>
</reference>
<comment type="caution">
    <text evidence="1">The sequence shown here is derived from an EMBL/GenBank/DDBJ whole genome shotgun (WGS) entry which is preliminary data.</text>
</comment>
<evidence type="ECO:0000313" key="2">
    <source>
        <dbReference type="Proteomes" id="UP000712600"/>
    </source>
</evidence>
<protein>
    <submittedName>
        <fullName evidence="1">Uncharacterized protein</fullName>
    </submittedName>
</protein>
<evidence type="ECO:0000313" key="1">
    <source>
        <dbReference type="EMBL" id="KAF3599244.1"/>
    </source>
</evidence>
<sequence length="64" mass="6791">MQRDESYREKTIVDGEAPVSLGDDGGLVDEKLLGGAIVGGDETESLGIVEPIHLPGESSRRLIL</sequence>
<dbReference type="EMBL" id="QGKX02000004">
    <property type="protein sequence ID" value="KAF3599244.1"/>
    <property type="molecule type" value="Genomic_DNA"/>
</dbReference>